<feature type="compositionally biased region" description="Basic and acidic residues" evidence="1">
    <location>
        <begin position="94"/>
        <end position="118"/>
    </location>
</feature>
<dbReference type="Proteomes" id="UP000184123">
    <property type="component" value="Unassembled WGS sequence"/>
</dbReference>
<dbReference type="Proteomes" id="UP000321726">
    <property type="component" value="Unassembled WGS sequence"/>
</dbReference>
<dbReference type="EMBL" id="FRCA01000001">
    <property type="protein sequence ID" value="SHL27748.1"/>
    <property type="molecule type" value="Genomic_DNA"/>
</dbReference>
<reference evidence="3 4" key="1">
    <citation type="submission" date="2016-11" db="EMBL/GenBank/DDBJ databases">
        <authorList>
            <person name="Jaros S."/>
            <person name="Januszkiewicz K."/>
            <person name="Wedrychowicz H."/>
        </authorList>
    </citation>
    <scope>NUCLEOTIDE SEQUENCE [LARGE SCALE GENOMIC DNA]</scope>
    <source>
        <strain evidence="3 4">DSM 4740</strain>
    </source>
</reference>
<feature type="region of interest" description="Disordered" evidence="1">
    <location>
        <begin position="92"/>
        <end position="118"/>
    </location>
</feature>
<name>A0A1M6ZBB1_9GAMM</name>
<dbReference type="OrthoDB" id="8537427at2"/>
<dbReference type="InterPro" id="IPR036249">
    <property type="entry name" value="Thioredoxin-like_sf"/>
</dbReference>
<sequence>MTVLRIYTTLGCHLCEQMEALVTMLARGGLGFEHIEIAEDEALMARYATRIPVLLDEQGREVLEGNVSPEAVANWLEARGLLDEAAWSELNARGSDRDGREAQAFEERTGRRMLGRRD</sequence>
<dbReference type="STRING" id="44933.SAMN05660971_00039"/>
<evidence type="ECO:0000313" key="3">
    <source>
        <dbReference type="EMBL" id="SHL27748.1"/>
    </source>
</evidence>
<reference evidence="2 5" key="2">
    <citation type="submission" date="2019-07" db="EMBL/GenBank/DDBJ databases">
        <title>Whole genome shotgun sequence of Halomonas cupida NBRC 102219.</title>
        <authorList>
            <person name="Hosoyama A."/>
            <person name="Uohara A."/>
            <person name="Ohji S."/>
            <person name="Ichikawa N."/>
        </authorList>
    </citation>
    <scope>NUCLEOTIDE SEQUENCE [LARGE SCALE GENOMIC DNA]</scope>
    <source>
        <strain evidence="2 5">NBRC 102219</strain>
    </source>
</reference>
<proteinExistence type="predicted"/>
<protein>
    <submittedName>
        <fullName evidence="3">Glutaredoxin-like domain</fullName>
    </submittedName>
</protein>
<dbReference type="InterPro" id="IPR008554">
    <property type="entry name" value="Glutaredoxin-like"/>
</dbReference>
<dbReference type="Gene3D" id="3.40.30.10">
    <property type="entry name" value="Glutaredoxin"/>
    <property type="match status" value="1"/>
</dbReference>
<dbReference type="Pfam" id="PF05768">
    <property type="entry name" value="Glrx-like"/>
    <property type="match status" value="1"/>
</dbReference>
<organism evidence="3 4">
    <name type="scientific">Halomonas cupida</name>
    <dbReference type="NCBI Taxonomy" id="44933"/>
    <lineage>
        <taxon>Bacteria</taxon>
        <taxon>Pseudomonadati</taxon>
        <taxon>Pseudomonadota</taxon>
        <taxon>Gammaproteobacteria</taxon>
        <taxon>Oceanospirillales</taxon>
        <taxon>Halomonadaceae</taxon>
        <taxon>Halomonas</taxon>
    </lineage>
</organism>
<evidence type="ECO:0000256" key="1">
    <source>
        <dbReference type="SAM" id="MobiDB-lite"/>
    </source>
</evidence>
<evidence type="ECO:0000313" key="4">
    <source>
        <dbReference type="Proteomes" id="UP000184123"/>
    </source>
</evidence>
<gene>
    <name evidence="2" type="ORF">HCU01_23830</name>
    <name evidence="3" type="ORF">SAMN05660971_00039</name>
</gene>
<keyword evidence="5" id="KW-1185">Reference proteome</keyword>
<evidence type="ECO:0000313" key="5">
    <source>
        <dbReference type="Proteomes" id="UP000321726"/>
    </source>
</evidence>
<dbReference type="EMBL" id="BJXU01000091">
    <property type="protein sequence ID" value="GEN24434.1"/>
    <property type="molecule type" value="Genomic_DNA"/>
</dbReference>
<evidence type="ECO:0000313" key="2">
    <source>
        <dbReference type="EMBL" id="GEN24434.1"/>
    </source>
</evidence>
<dbReference type="AlphaFoldDB" id="A0A1M6ZBB1"/>
<accession>A0A1M6ZBB1</accession>
<dbReference type="SUPFAM" id="SSF52833">
    <property type="entry name" value="Thioredoxin-like"/>
    <property type="match status" value="1"/>
</dbReference>
<dbReference type="RefSeq" id="WP_073433025.1">
    <property type="nucleotide sequence ID" value="NZ_BJXU01000091.1"/>
</dbReference>